<gene>
    <name evidence="2" type="ORF">AWB69_02791</name>
</gene>
<dbReference type="EMBL" id="FCOK02000015">
    <property type="protein sequence ID" value="SAL32253.1"/>
    <property type="molecule type" value="Genomic_DNA"/>
</dbReference>
<name>A0A158GJY0_9BURK</name>
<evidence type="ECO:0000313" key="2">
    <source>
        <dbReference type="EMBL" id="SAL32253.1"/>
    </source>
</evidence>
<evidence type="ECO:0000313" key="3">
    <source>
        <dbReference type="Proteomes" id="UP000054683"/>
    </source>
</evidence>
<feature type="compositionally biased region" description="Basic and acidic residues" evidence="1">
    <location>
        <begin position="52"/>
        <end position="64"/>
    </location>
</feature>
<proteinExistence type="predicted"/>
<reference evidence="2 3" key="1">
    <citation type="submission" date="2016-01" db="EMBL/GenBank/DDBJ databases">
        <authorList>
            <person name="Oliw E.H."/>
        </authorList>
    </citation>
    <scope>NUCLEOTIDE SEQUENCE [LARGE SCALE GENOMIC DNA]</scope>
    <source>
        <strain evidence="2">LMG 27134</strain>
    </source>
</reference>
<protein>
    <submittedName>
        <fullName evidence="2">Uncharacterized protein</fullName>
    </submittedName>
</protein>
<dbReference type="RefSeq" id="WP_046565160.1">
    <property type="nucleotide sequence ID" value="NZ_FCOK02000015.1"/>
</dbReference>
<dbReference type="GeneID" id="66513901"/>
<dbReference type="OrthoDB" id="6637817at2"/>
<dbReference type="Proteomes" id="UP000054683">
    <property type="component" value="Unassembled WGS sequence"/>
</dbReference>
<organism evidence="2 3">
    <name type="scientific">Caballeronia udeis</name>
    <dbReference type="NCBI Taxonomy" id="1232866"/>
    <lineage>
        <taxon>Bacteria</taxon>
        <taxon>Pseudomonadati</taxon>
        <taxon>Pseudomonadota</taxon>
        <taxon>Betaproteobacteria</taxon>
        <taxon>Burkholderiales</taxon>
        <taxon>Burkholderiaceae</taxon>
        <taxon>Caballeronia</taxon>
    </lineage>
</organism>
<sequence>MNHLEAKSTLETLARGVDPATGEILSEQSPFNNPQVIRALFLAVTELDKLIQPDPAGKAERERPQNAGRAWPPEEDQALLRDFDAGMSPKQLAAKHGRTKGAIDSRLVRLGRVEH</sequence>
<evidence type="ECO:0000256" key="1">
    <source>
        <dbReference type="SAM" id="MobiDB-lite"/>
    </source>
</evidence>
<dbReference type="AlphaFoldDB" id="A0A158GJY0"/>
<feature type="region of interest" description="Disordered" evidence="1">
    <location>
        <begin position="52"/>
        <end position="76"/>
    </location>
</feature>
<accession>A0A158GJY0</accession>